<gene>
    <name evidence="2" type="ORF">BaRGS_00014935</name>
</gene>
<evidence type="ECO:0000313" key="3">
    <source>
        <dbReference type="Proteomes" id="UP001519460"/>
    </source>
</evidence>
<dbReference type="AlphaFoldDB" id="A0ABD0L3S9"/>
<evidence type="ECO:0000313" key="2">
    <source>
        <dbReference type="EMBL" id="KAK7493794.1"/>
    </source>
</evidence>
<feature type="region of interest" description="Disordered" evidence="1">
    <location>
        <begin position="260"/>
        <end position="309"/>
    </location>
</feature>
<evidence type="ECO:0000256" key="1">
    <source>
        <dbReference type="SAM" id="MobiDB-lite"/>
    </source>
</evidence>
<proteinExistence type="predicted"/>
<sequence>MVLKQLRYRNSFPIKRGTLPVSENAFCACKAASATGTNWECKGRLVSAWEKDRKVVVTRREGLTLAECDCEFSKREFAEDVIGSSAERLRRCVQLVPMFCAQFSGQGEAETDECVLIRDRVEGAEQELLRVWEGGSRNPHPHPIILSLAKASCRHSRGQAVISSVKGVMKTSHDNEQCHVTYHVTSLAVQSVKKEYGASDRGVQGVTAFLEWAGLESSSSNTGATLEPTAPPPEYEAVVGHASSDDSEQYTSMTSCRKCTSSWDNRCQPSAPELSEDDSDSDSDDSFGEHVPCRGNAFQTEAPESGDISEEQVIQWLQNHDVSNVERLLELIHGPPPAYCER</sequence>
<name>A0ABD0L3S9_9CAEN</name>
<dbReference type="EMBL" id="JACVVK020000089">
    <property type="protein sequence ID" value="KAK7493794.1"/>
    <property type="molecule type" value="Genomic_DNA"/>
</dbReference>
<reference evidence="2 3" key="1">
    <citation type="journal article" date="2023" name="Sci. Data">
        <title>Genome assembly of the Korean intertidal mud-creeper Batillaria attramentaria.</title>
        <authorList>
            <person name="Patra A.K."/>
            <person name="Ho P.T."/>
            <person name="Jun S."/>
            <person name="Lee S.J."/>
            <person name="Kim Y."/>
            <person name="Won Y.J."/>
        </authorList>
    </citation>
    <scope>NUCLEOTIDE SEQUENCE [LARGE SCALE GENOMIC DNA]</scope>
    <source>
        <strain evidence="2">Wonlab-2016</strain>
    </source>
</reference>
<feature type="region of interest" description="Disordered" evidence="1">
    <location>
        <begin position="217"/>
        <end position="248"/>
    </location>
</feature>
<keyword evidence="3" id="KW-1185">Reference proteome</keyword>
<comment type="caution">
    <text evidence="2">The sequence shown here is derived from an EMBL/GenBank/DDBJ whole genome shotgun (WGS) entry which is preliminary data.</text>
</comment>
<feature type="compositionally biased region" description="Acidic residues" evidence="1">
    <location>
        <begin position="274"/>
        <end position="286"/>
    </location>
</feature>
<accession>A0ABD0L3S9</accession>
<dbReference type="Proteomes" id="UP001519460">
    <property type="component" value="Unassembled WGS sequence"/>
</dbReference>
<protein>
    <submittedName>
        <fullName evidence="2">Uncharacterized protein</fullName>
    </submittedName>
</protein>
<organism evidence="2 3">
    <name type="scientific">Batillaria attramentaria</name>
    <dbReference type="NCBI Taxonomy" id="370345"/>
    <lineage>
        <taxon>Eukaryota</taxon>
        <taxon>Metazoa</taxon>
        <taxon>Spiralia</taxon>
        <taxon>Lophotrochozoa</taxon>
        <taxon>Mollusca</taxon>
        <taxon>Gastropoda</taxon>
        <taxon>Caenogastropoda</taxon>
        <taxon>Sorbeoconcha</taxon>
        <taxon>Cerithioidea</taxon>
        <taxon>Batillariidae</taxon>
        <taxon>Batillaria</taxon>
    </lineage>
</organism>